<dbReference type="Pfam" id="PF12352">
    <property type="entry name" value="V-SNARE_C"/>
    <property type="match status" value="1"/>
</dbReference>
<evidence type="ECO:0000256" key="5">
    <source>
        <dbReference type="ARBA" id="ARBA00022692"/>
    </source>
</evidence>
<keyword evidence="9 10" id="KW-0472">Membrane</keyword>
<keyword evidence="6" id="KW-0653">Protein transport</keyword>
<dbReference type="GO" id="GO:0006888">
    <property type="term" value="P:endoplasmic reticulum to Golgi vesicle-mediated transport"/>
    <property type="evidence" value="ECO:0007669"/>
    <property type="project" value="InterPro"/>
</dbReference>
<dbReference type="InterPro" id="IPR027027">
    <property type="entry name" value="GOSR2/Membrin/Bos1"/>
</dbReference>
<evidence type="ECO:0000256" key="2">
    <source>
        <dbReference type="ARBA" id="ARBA00008473"/>
    </source>
</evidence>
<dbReference type="GO" id="GO:0000139">
    <property type="term" value="C:Golgi membrane"/>
    <property type="evidence" value="ECO:0007669"/>
    <property type="project" value="UniProtKB-SubCell"/>
</dbReference>
<evidence type="ECO:0000256" key="8">
    <source>
        <dbReference type="ARBA" id="ARBA00023034"/>
    </source>
</evidence>
<evidence type="ECO:0000256" key="7">
    <source>
        <dbReference type="ARBA" id="ARBA00022989"/>
    </source>
</evidence>
<keyword evidence="5 10" id="KW-0812">Transmembrane</keyword>
<dbReference type="GO" id="GO:0005801">
    <property type="term" value="C:cis-Golgi network"/>
    <property type="evidence" value="ECO:0007669"/>
    <property type="project" value="InterPro"/>
</dbReference>
<comment type="similarity">
    <text evidence="2">Belongs to the GOSR1 family.</text>
</comment>
<evidence type="ECO:0000256" key="10">
    <source>
        <dbReference type="SAM" id="Phobius"/>
    </source>
</evidence>
<keyword evidence="12" id="KW-1185">Reference proteome</keyword>
<evidence type="ECO:0000313" key="12">
    <source>
        <dbReference type="Proteomes" id="UP001177023"/>
    </source>
</evidence>
<dbReference type="AlphaFoldDB" id="A0AA36D6L7"/>
<dbReference type="GO" id="GO:0006906">
    <property type="term" value="P:vesicle fusion"/>
    <property type="evidence" value="ECO:0007669"/>
    <property type="project" value="TreeGrafter"/>
</dbReference>
<comment type="subcellular location">
    <subcellularLocation>
        <location evidence="1">Golgi apparatus membrane</location>
        <topology evidence="1">Single-pass type IV membrane protein</topology>
    </subcellularLocation>
</comment>
<dbReference type="PIRSF" id="PIRSF028865">
    <property type="entry name" value="Membrin-2"/>
    <property type="match status" value="1"/>
</dbReference>
<evidence type="ECO:0000256" key="3">
    <source>
        <dbReference type="ARBA" id="ARBA00015612"/>
    </source>
</evidence>
<feature type="transmembrane region" description="Helical" evidence="10">
    <location>
        <begin position="209"/>
        <end position="226"/>
    </location>
</feature>
<evidence type="ECO:0000256" key="6">
    <source>
        <dbReference type="ARBA" id="ARBA00022927"/>
    </source>
</evidence>
<keyword evidence="8" id="KW-0333">Golgi apparatus</keyword>
<dbReference type="GO" id="GO:0031201">
    <property type="term" value="C:SNARE complex"/>
    <property type="evidence" value="ECO:0007669"/>
    <property type="project" value="TreeGrafter"/>
</dbReference>
<sequence length="227" mass="26674">MFEFNEMNRRSEALEDAIDRRISSMNGLIEDGGRGQQNNATKRPQFEKLDRELTEQFGELSSIYQQMSSYVEVNRHADWMSTALHHKLQRHADCIRDFQVQYKRVRDTASAILDREFLFAKIKEDKSEPKMGGNRASAHDYYLQESTHISFTDRLLDEQLGMANATKENLTRQRLSMNNIRARMFEIAQKFPMVNNVLQKIQRRKRQDAVVLGLTISVCIFVLYLFW</sequence>
<keyword evidence="7 10" id="KW-1133">Transmembrane helix</keyword>
<dbReference type="PANTHER" id="PTHR21094">
    <property type="entry name" value="GOS-28 SNARE- RELATED"/>
    <property type="match status" value="1"/>
</dbReference>
<name>A0AA36D6L7_9BILA</name>
<comment type="caution">
    <text evidence="11">The sequence shown here is derived from an EMBL/GenBank/DDBJ whole genome shotgun (WGS) entry which is preliminary data.</text>
</comment>
<accession>A0AA36D6L7</accession>
<organism evidence="11 12">
    <name type="scientific">Mesorhabditis spiculigera</name>
    <dbReference type="NCBI Taxonomy" id="96644"/>
    <lineage>
        <taxon>Eukaryota</taxon>
        <taxon>Metazoa</taxon>
        <taxon>Ecdysozoa</taxon>
        <taxon>Nematoda</taxon>
        <taxon>Chromadorea</taxon>
        <taxon>Rhabditida</taxon>
        <taxon>Rhabditina</taxon>
        <taxon>Rhabditomorpha</taxon>
        <taxon>Rhabditoidea</taxon>
        <taxon>Rhabditidae</taxon>
        <taxon>Mesorhabditinae</taxon>
        <taxon>Mesorhabditis</taxon>
    </lineage>
</organism>
<dbReference type="GO" id="GO:0015031">
    <property type="term" value="P:protein transport"/>
    <property type="evidence" value="ECO:0007669"/>
    <property type="project" value="UniProtKB-KW"/>
</dbReference>
<dbReference type="GO" id="GO:0005797">
    <property type="term" value="C:Golgi medial cisterna"/>
    <property type="evidence" value="ECO:0007669"/>
    <property type="project" value="TreeGrafter"/>
</dbReference>
<dbReference type="Proteomes" id="UP001177023">
    <property type="component" value="Unassembled WGS sequence"/>
</dbReference>
<feature type="non-terminal residue" evidence="11">
    <location>
        <position position="227"/>
    </location>
</feature>
<protein>
    <recommendedName>
        <fullName evidence="3">Golgi SNAP receptor complex member 1</fullName>
    </recommendedName>
</protein>
<dbReference type="EMBL" id="CATQJA010002662">
    <property type="protein sequence ID" value="CAJ0580664.1"/>
    <property type="molecule type" value="Genomic_DNA"/>
</dbReference>
<evidence type="ECO:0000256" key="9">
    <source>
        <dbReference type="ARBA" id="ARBA00023136"/>
    </source>
</evidence>
<evidence type="ECO:0000256" key="4">
    <source>
        <dbReference type="ARBA" id="ARBA00022448"/>
    </source>
</evidence>
<reference evidence="11" key="1">
    <citation type="submission" date="2023-06" db="EMBL/GenBank/DDBJ databases">
        <authorList>
            <person name="Delattre M."/>
        </authorList>
    </citation>
    <scope>NUCLEOTIDE SEQUENCE</scope>
    <source>
        <strain evidence="11">AF72</strain>
    </source>
</reference>
<evidence type="ECO:0000313" key="11">
    <source>
        <dbReference type="EMBL" id="CAJ0580664.1"/>
    </source>
</evidence>
<dbReference type="InterPro" id="IPR023601">
    <property type="entry name" value="Golgi_SNAP_su1"/>
</dbReference>
<dbReference type="GO" id="GO:0005484">
    <property type="term" value="F:SNAP receptor activity"/>
    <property type="evidence" value="ECO:0007669"/>
    <property type="project" value="InterPro"/>
</dbReference>
<dbReference type="PANTHER" id="PTHR21094:SF2">
    <property type="entry name" value="GOLGI SNAP RECEPTOR COMPLEX MEMBER 1"/>
    <property type="match status" value="1"/>
</dbReference>
<proteinExistence type="inferred from homology"/>
<evidence type="ECO:0000256" key="1">
    <source>
        <dbReference type="ARBA" id="ARBA00004409"/>
    </source>
</evidence>
<gene>
    <name evidence="11" type="ORF">MSPICULIGERA_LOCUS18856</name>
</gene>
<keyword evidence="4" id="KW-0813">Transport</keyword>
<dbReference type="GO" id="GO:0048219">
    <property type="term" value="P:inter-Golgi cisterna vesicle-mediated transport"/>
    <property type="evidence" value="ECO:0007669"/>
    <property type="project" value="TreeGrafter"/>
</dbReference>